<dbReference type="PATRIC" id="fig|1618023.3.peg.2671"/>
<keyword evidence="2" id="KW-1185">Reference proteome</keyword>
<evidence type="ECO:0000313" key="2">
    <source>
        <dbReference type="Proteomes" id="UP000032452"/>
    </source>
</evidence>
<reference evidence="1 2" key="1">
    <citation type="submission" date="2015-02" db="EMBL/GenBank/DDBJ databases">
        <title>Draft genome of a novel marine cyanobacterium (Chroococcales) isolated from South Atlantic Ocean.</title>
        <authorList>
            <person name="Rigonato J."/>
            <person name="Alvarenga D.O."/>
            <person name="Branco L.H."/>
            <person name="Varani A.M."/>
            <person name="Brandini F.P."/>
            <person name="Fiore M.F."/>
        </authorList>
    </citation>
    <scope>NUCLEOTIDE SEQUENCE [LARGE SCALE GENOMIC DNA]</scope>
    <source>
        <strain evidence="1 2">CENA595</strain>
    </source>
</reference>
<gene>
    <name evidence="1" type="ORF">UH38_21805</name>
</gene>
<protein>
    <recommendedName>
        <fullName evidence="3">DUF1508 domain-containing protein</fullName>
    </recommendedName>
</protein>
<dbReference type="EMBL" id="JYON01000034">
    <property type="protein sequence ID" value="KJH69758.1"/>
    <property type="molecule type" value="Genomic_DNA"/>
</dbReference>
<dbReference type="AlphaFoldDB" id="A0A0D8ZLS0"/>
<sequence>MDKTKIHQVVGIDGTTLIVFYTEAHCWQFRLISPGGEVLGERKIYYTAEAALKAGLEWVAWGG</sequence>
<organism evidence="1 2">
    <name type="scientific">Aliterella atlantica CENA595</name>
    <dbReference type="NCBI Taxonomy" id="1618023"/>
    <lineage>
        <taxon>Bacteria</taxon>
        <taxon>Bacillati</taxon>
        <taxon>Cyanobacteriota</taxon>
        <taxon>Cyanophyceae</taxon>
        <taxon>Chroococcidiopsidales</taxon>
        <taxon>Aliterellaceae</taxon>
        <taxon>Aliterella</taxon>
    </lineage>
</organism>
<proteinExistence type="predicted"/>
<evidence type="ECO:0000313" key="1">
    <source>
        <dbReference type="EMBL" id="KJH69758.1"/>
    </source>
</evidence>
<comment type="caution">
    <text evidence="1">The sequence shown here is derived from an EMBL/GenBank/DDBJ whole genome shotgun (WGS) entry which is preliminary data.</text>
</comment>
<accession>A0A0D8ZLS0</accession>
<evidence type="ECO:0008006" key="3">
    <source>
        <dbReference type="Google" id="ProtNLM"/>
    </source>
</evidence>
<name>A0A0D8ZLS0_9CYAN</name>
<dbReference type="Proteomes" id="UP000032452">
    <property type="component" value="Unassembled WGS sequence"/>
</dbReference>